<feature type="compositionally biased region" description="Low complexity" evidence="1">
    <location>
        <begin position="217"/>
        <end position="226"/>
    </location>
</feature>
<sequence length="264" mass="27981">MRGRLGLRPWHLHLHHRERVGPGVRQPGPEAPGPVHLHGWGPGGVLRLRPPLLLVGAEAASLLVQPADGRGQHQHHLCPQLPRLLRPPIFECLWAGWHHPDLSNTHGRVDHYPQEGCHPDDLGMHLQLGSDSPGWPGLLPAGLANPPAGRVSAHVCHLPDILVAARVCPVADYHGQTRPSASGTQKGGQDKWPQGSQKDTDHRGADVQHGGGGGLREGPPVGAGPVPRARAVLEKLESLRVVQYAIPVILPGDGAGEGGGPMGK</sequence>
<protein>
    <submittedName>
        <fullName evidence="2">Uncharacterized protein</fullName>
    </submittedName>
</protein>
<reference evidence="2" key="3">
    <citation type="submission" date="2025-09" db="UniProtKB">
        <authorList>
            <consortium name="Ensembl"/>
        </authorList>
    </citation>
    <scope>IDENTIFICATION</scope>
</reference>
<evidence type="ECO:0000256" key="1">
    <source>
        <dbReference type="SAM" id="MobiDB-lite"/>
    </source>
</evidence>
<evidence type="ECO:0000313" key="2">
    <source>
        <dbReference type="Ensembl" id="ENSEASP00005029211.2"/>
    </source>
</evidence>
<dbReference type="Proteomes" id="UP000694387">
    <property type="component" value="Chromosome 29"/>
</dbReference>
<reference evidence="2" key="2">
    <citation type="submission" date="2025-08" db="UniProtKB">
        <authorList>
            <consortium name="Ensembl"/>
        </authorList>
    </citation>
    <scope>IDENTIFICATION</scope>
</reference>
<name>A0A8C4PTM8_EQUAS</name>
<reference evidence="2 3" key="1">
    <citation type="journal article" date="2020" name="Nat. Commun.">
        <title>Donkey genomes provide new insights into domestication and selection for coat color.</title>
        <authorList>
            <person name="Wang"/>
            <person name="C."/>
            <person name="Li"/>
            <person name="H."/>
            <person name="Guo"/>
            <person name="Y."/>
            <person name="Huang"/>
            <person name="J."/>
            <person name="Sun"/>
            <person name="Y."/>
            <person name="Min"/>
            <person name="J."/>
            <person name="Wang"/>
            <person name="J."/>
            <person name="Fang"/>
            <person name="X."/>
            <person name="Zhao"/>
            <person name="Z."/>
            <person name="Wang"/>
            <person name="S."/>
            <person name="Zhang"/>
            <person name="Y."/>
            <person name="Liu"/>
            <person name="Q."/>
            <person name="Jiang"/>
            <person name="Q."/>
            <person name="Wang"/>
            <person name="X."/>
            <person name="Guo"/>
            <person name="Y."/>
            <person name="Yang"/>
            <person name="C."/>
            <person name="Wang"/>
            <person name="Y."/>
            <person name="Tian"/>
            <person name="F."/>
            <person name="Zhuang"/>
            <person name="G."/>
            <person name="Fan"/>
            <person name="Y."/>
            <person name="Gao"/>
            <person name="Q."/>
            <person name="Li"/>
            <person name="Y."/>
            <person name="Ju"/>
            <person name="Z."/>
            <person name="Li"/>
            <person name="J."/>
            <person name="Li"/>
            <person name="R."/>
            <person name="Hou"/>
            <person name="M."/>
            <person name="Yang"/>
            <person name="G."/>
            <person name="Liu"/>
            <person name="G."/>
            <person name="Liu"/>
            <person name="W."/>
            <person name="Guo"/>
            <person name="J."/>
            <person name="Pan"/>
            <person name="S."/>
            <person name="Fan"/>
            <person name="G."/>
            <person name="Zhang"/>
            <person name="W."/>
            <person name="Zhang"/>
            <person name="R."/>
            <person name="Yu"/>
            <person name="J."/>
            <person name="Zhang"/>
            <person name="X."/>
            <person name="Yin"/>
            <person name="Q."/>
            <person name="Ji"/>
            <person name="C."/>
            <person name="Jin"/>
            <person name="Y."/>
            <person name="Yue"/>
            <person name="G."/>
            <person name="Liu"/>
            <person name="M."/>
            <person name="Xu"/>
            <person name="J."/>
            <person name="Liu"/>
            <person name="S."/>
            <person name="Jordana"/>
            <person name="J."/>
            <person name="Noce"/>
            <person name="A."/>
            <person name="Amills"/>
            <person name="M."/>
            <person name="Wu"/>
            <person name="D.D."/>
            <person name="Li"/>
            <person name="S."/>
            <person name="Zhou"/>
            <person name="X. and Zhong"/>
            <person name="J."/>
        </authorList>
    </citation>
    <scope>NUCLEOTIDE SEQUENCE [LARGE SCALE GENOMIC DNA]</scope>
</reference>
<evidence type="ECO:0000313" key="3">
    <source>
        <dbReference type="Proteomes" id="UP000694387"/>
    </source>
</evidence>
<proteinExistence type="predicted"/>
<organism evidence="2 3">
    <name type="scientific">Equus asinus</name>
    <name type="common">Donkey</name>
    <name type="synonym">Equus africanus asinus</name>
    <dbReference type="NCBI Taxonomy" id="9793"/>
    <lineage>
        <taxon>Eukaryota</taxon>
        <taxon>Metazoa</taxon>
        <taxon>Chordata</taxon>
        <taxon>Craniata</taxon>
        <taxon>Vertebrata</taxon>
        <taxon>Euteleostomi</taxon>
        <taxon>Mammalia</taxon>
        <taxon>Eutheria</taxon>
        <taxon>Laurasiatheria</taxon>
        <taxon>Perissodactyla</taxon>
        <taxon>Equidae</taxon>
        <taxon>Equus</taxon>
    </lineage>
</organism>
<dbReference type="AlphaFoldDB" id="A0A8C4PTM8"/>
<accession>A0A8C4PTM8</accession>
<keyword evidence="3" id="KW-1185">Reference proteome</keyword>
<dbReference type="Ensembl" id="ENSEAST00005031751.2">
    <property type="protein sequence ID" value="ENSEASP00005029211.2"/>
    <property type="gene ID" value="ENSEASG00005019873.2"/>
</dbReference>
<feature type="region of interest" description="Disordered" evidence="1">
    <location>
        <begin position="175"/>
        <end position="226"/>
    </location>
</feature>